<protein>
    <submittedName>
        <fullName evidence="5">Quinone oxidoreductase</fullName>
    </submittedName>
</protein>
<dbReference type="Gene3D" id="3.90.180.10">
    <property type="entry name" value="Medium-chain alcohol dehydrogenases, catalytic domain"/>
    <property type="match status" value="1"/>
</dbReference>
<dbReference type="Gene3D" id="3.40.50.720">
    <property type="entry name" value="NAD(P)-binding Rossmann-like Domain"/>
    <property type="match status" value="1"/>
</dbReference>
<name>A0A160P8X3_STRLU</name>
<dbReference type="InterPro" id="IPR036291">
    <property type="entry name" value="NAD(P)-bd_dom_sf"/>
</dbReference>
<dbReference type="PANTHER" id="PTHR48106:SF13">
    <property type="entry name" value="QUINONE OXIDOREDUCTASE-RELATED"/>
    <property type="match status" value="1"/>
</dbReference>
<dbReference type="EMBL" id="AP017424">
    <property type="protein sequence ID" value="BAU87725.1"/>
    <property type="molecule type" value="Genomic_DNA"/>
</dbReference>
<keyword evidence="2" id="KW-0560">Oxidoreductase</keyword>
<dbReference type="Pfam" id="PF00107">
    <property type="entry name" value="ADH_zinc_N"/>
    <property type="match status" value="1"/>
</dbReference>
<reference evidence="5 6" key="1">
    <citation type="journal article" date="2016" name="Genome Announc.">
        <title>Complete Genome Sequence of Thiostrepton-Producing Streptomyces laurentii ATCC 31255.</title>
        <authorList>
            <person name="Doi K."/>
            <person name="Fujino Y."/>
            <person name="Nagayoshi Y."/>
            <person name="Ohshima T."/>
            <person name="Ogata S."/>
        </authorList>
    </citation>
    <scope>NUCLEOTIDE SEQUENCE [LARGE SCALE GENOMIC DNA]</scope>
    <source>
        <strain evidence="5 6">ATCC 31255</strain>
    </source>
</reference>
<dbReference type="KEGG" id="slau:SLA_6859"/>
<evidence type="ECO:0000256" key="3">
    <source>
        <dbReference type="SAM" id="MobiDB-lite"/>
    </source>
</evidence>
<dbReference type="SUPFAM" id="SSF50129">
    <property type="entry name" value="GroES-like"/>
    <property type="match status" value="1"/>
</dbReference>
<dbReference type="Pfam" id="PF08240">
    <property type="entry name" value="ADH_N"/>
    <property type="match status" value="1"/>
</dbReference>
<dbReference type="AlphaFoldDB" id="A0A160P8X3"/>
<dbReference type="InterPro" id="IPR020843">
    <property type="entry name" value="ER"/>
</dbReference>
<dbReference type="GO" id="GO:0070402">
    <property type="term" value="F:NADPH binding"/>
    <property type="evidence" value="ECO:0007669"/>
    <property type="project" value="TreeGrafter"/>
</dbReference>
<dbReference type="InterPro" id="IPR011032">
    <property type="entry name" value="GroES-like_sf"/>
</dbReference>
<evidence type="ECO:0000313" key="6">
    <source>
        <dbReference type="Proteomes" id="UP000217676"/>
    </source>
</evidence>
<keyword evidence="1" id="KW-0521">NADP</keyword>
<gene>
    <name evidence="5" type="ORF">SLA_6859</name>
</gene>
<dbReference type="PANTHER" id="PTHR48106">
    <property type="entry name" value="QUINONE OXIDOREDUCTASE PIG3-RELATED"/>
    <property type="match status" value="1"/>
</dbReference>
<sequence length="352" mass="35991">MSASEPSGTPTAPATPATPTPPTPPTPPTMKAIQVGRPGGPDVLELVDLPRPSPGPGEALVRLAAAGVNYIDVYLRSGQYPNELPFVPGQEGAGTVVEIGPGVREVAVGDTVAWANLPGAYAEYALLRADRLVPVPDGLAPDLAAAALLQGMTAHYLCHDTYPVRTGDTVVVHAAAGGVGMLLTQLVRLRGGTVIGTASTAAKAAAARAAGAAEVVDYRPGALLEAVRRHTGGLGAAAVFDGIGGPTFDESLASLRPRGVLAVYGQSGGAVPPFDLQRLNAGGSLYVTRPNLAHHVQDRAELLRRGTAVLRLVRDGHLGVRVGQRFPLSGAADAHTALEARATIAKTLLTCD</sequence>
<feature type="compositionally biased region" description="Pro residues" evidence="3">
    <location>
        <begin position="16"/>
        <end position="28"/>
    </location>
</feature>
<evidence type="ECO:0000256" key="1">
    <source>
        <dbReference type="ARBA" id="ARBA00022857"/>
    </source>
</evidence>
<dbReference type="GO" id="GO:0035925">
    <property type="term" value="F:mRNA 3'-UTR AU-rich region binding"/>
    <property type="evidence" value="ECO:0007669"/>
    <property type="project" value="TreeGrafter"/>
</dbReference>
<dbReference type="InterPro" id="IPR047618">
    <property type="entry name" value="QOR-like"/>
</dbReference>
<dbReference type="SUPFAM" id="SSF51735">
    <property type="entry name" value="NAD(P)-binding Rossmann-fold domains"/>
    <property type="match status" value="1"/>
</dbReference>
<feature type="domain" description="Enoyl reductase (ER)" evidence="4">
    <location>
        <begin position="39"/>
        <end position="349"/>
    </location>
</feature>
<dbReference type="InterPro" id="IPR013154">
    <property type="entry name" value="ADH-like_N"/>
</dbReference>
<keyword evidence="6" id="KW-1185">Reference proteome</keyword>
<organism evidence="5 6">
    <name type="scientific">Streptomyces laurentii</name>
    <dbReference type="NCBI Taxonomy" id="39478"/>
    <lineage>
        <taxon>Bacteria</taxon>
        <taxon>Bacillati</taxon>
        <taxon>Actinomycetota</taxon>
        <taxon>Actinomycetes</taxon>
        <taxon>Kitasatosporales</taxon>
        <taxon>Streptomycetaceae</taxon>
        <taxon>Streptomyces</taxon>
    </lineage>
</organism>
<dbReference type="InterPro" id="IPR013149">
    <property type="entry name" value="ADH-like_C"/>
</dbReference>
<evidence type="ECO:0000313" key="5">
    <source>
        <dbReference type="EMBL" id="BAU87725.1"/>
    </source>
</evidence>
<dbReference type="GO" id="GO:0005829">
    <property type="term" value="C:cytosol"/>
    <property type="evidence" value="ECO:0007669"/>
    <property type="project" value="TreeGrafter"/>
</dbReference>
<dbReference type="GO" id="GO:0003960">
    <property type="term" value="F:quinone reductase (NADPH) activity"/>
    <property type="evidence" value="ECO:0007669"/>
    <property type="project" value="InterPro"/>
</dbReference>
<proteinExistence type="predicted"/>
<dbReference type="Proteomes" id="UP000217676">
    <property type="component" value="Chromosome"/>
</dbReference>
<dbReference type="SMART" id="SM00829">
    <property type="entry name" value="PKS_ER"/>
    <property type="match status" value="1"/>
</dbReference>
<feature type="region of interest" description="Disordered" evidence="3">
    <location>
        <begin position="1"/>
        <end position="31"/>
    </location>
</feature>
<accession>A0A160P8X3</accession>
<evidence type="ECO:0000256" key="2">
    <source>
        <dbReference type="ARBA" id="ARBA00023002"/>
    </source>
</evidence>
<dbReference type="CDD" id="cd05286">
    <property type="entry name" value="QOR2"/>
    <property type="match status" value="1"/>
</dbReference>
<evidence type="ECO:0000259" key="4">
    <source>
        <dbReference type="SMART" id="SM00829"/>
    </source>
</evidence>